<comment type="cofactor">
    <cofactor evidence="1">
        <name>Mg(2+)</name>
        <dbReference type="ChEBI" id="CHEBI:18420"/>
    </cofactor>
</comment>
<dbReference type="GO" id="GO:0000723">
    <property type="term" value="P:telomere maintenance"/>
    <property type="evidence" value="ECO:0007669"/>
    <property type="project" value="InterPro"/>
</dbReference>
<gene>
    <name evidence="3" type="ORF">Ahy_B04g072929</name>
</gene>
<comment type="caution">
    <text evidence="3">The sequence shown here is derived from an EMBL/GenBank/DDBJ whole genome shotgun (WGS) entry which is preliminary data.</text>
</comment>
<protein>
    <recommendedName>
        <fullName evidence="1">ATP-dependent DNA helicase</fullName>
        <ecNumber evidence="1">5.6.2.3</ecNumber>
    </recommendedName>
</protein>
<name>A0A444ZP34_ARAHY</name>
<dbReference type="EC" id="5.6.2.3" evidence="1"/>
<dbReference type="Pfam" id="PF05970">
    <property type="entry name" value="PIF1"/>
    <property type="match status" value="1"/>
</dbReference>
<evidence type="ECO:0000313" key="3">
    <source>
        <dbReference type="EMBL" id="RYR15961.1"/>
    </source>
</evidence>
<dbReference type="GO" id="GO:0016887">
    <property type="term" value="F:ATP hydrolysis activity"/>
    <property type="evidence" value="ECO:0007669"/>
    <property type="project" value="RHEA"/>
</dbReference>
<keyword evidence="1" id="KW-0233">DNA recombination</keyword>
<dbReference type="GO" id="GO:0006310">
    <property type="term" value="P:DNA recombination"/>
    <property type="evidence" value="ECO:0007669"/>
    <property type="project" value="UniProtKB-KW"/>
</dbReference>
<sequence>MINKLAFEALDRTLRDIMVSVSDSNKDLPFGGKIVVIGGDFRQVFPVIPKGSHAEIVMASINFSVL</sequence>
<dbReference type="AlphaFoldDB" id="A0A444ZP34"/>
<keyword evidence="1" id="KW-0378">Hydrolase</keyword>
<keyword evidence="1" id="KW-0234">DNA repair</keyword>
<dbReference type="GO" id="GO:0043139">
    <property type="term" value="F:5'-3' DNA helicase activity"/>
    <property type="evidence" value="ECO:0007669"/>
    <property type="project" value="UniProtKB-EC"/>
</dbReference>
<keyword evidence="1" id="KW-0227">DNA damage</keyword>
<dbReference type="GO" id="GO:0005524">
    <property type="term" value="F:ATP binding"/>
    <property type="evidence" value="ECO:0007669"/>
    <property type="project" value="UniProtKB-KW"/>
</dbReference>
<accession>A0A444ZP34</accession>
<evidence type="ECO:0000256" key="1">
    <source>
        <dbReference type="RuleBase" id="RU363044"/>
    </source>
</evidence>
<dbReference type="PANTHER" id="PTHR10492">
    <property type="match status" value="1"/>
</dbReference>
<evidence type="ECO:0000259" key="2">
    <source>
        <dbReference type="Pfam" id="PF05970"/>
    </source>
</evidence>
<keyword evidence="1" id="KW-0347">Helicase</keyword>
<evidence type="ECO:0000313" key="4">
    <source>
        <dbReference type="Proteomes" id="UP000289738"/>
    </source>
</evidence>
<dbReference type="Proteomes" id="UP000289738">
    <property type="component" value="Chromosome B04"/>
</dbReference>
<dbReference type="InterPro" id="IPR010285">
    <property type="entry name" value="DNA_helicase_pif1-like_DEAD"/>
</dbReference>
<organism evidence="3 4">
    <name type="scientific">Arachis hypogaea</name>
    <name type="common">Peanut</name>
    <dbReference type="NCBI Taxonomy" id="3818"/>
    <lineage>
        <taxon>Eukaryota</taxon>
        <taxon>Viridiplantae</taxon>
        <taxon>Streptophyta</taxon>
        <taxon>Embryophyta</taxon>
        <taxon>Tracheophyta</taxon>
        <taxon>Spermatophyta</taxon>
        <taxon>Magnoliopsida</taxon>
        <taxon>eudicotyledons</taxon>
        <taxon>Gunneridae</taxon>
        <taxon>Pentapetalae</taxon>
        <taxon>rosids</taxon>
        <taxon>fabids</taxon>
        <taxon>Fabales</taxon>
        <taxon>Fabaceae</taxon>
        <taxon>Papilionoideae</taxon>
        <taxon>50 kb inversion clade</taxon>
        <taxon>dalbergioids sensu lato</taxon>
        <taxon>Dalbergieae</taxon>
        <taxon>Pterocarpus clade</taxon>
        <taxon>Arachis</taxon>
    </lineage>
</organism>
<keyword evidence="4" id="KW-1185">Reference proteome</keyword>
<comment type="catalytic activity">
    <reaction evidence="1">
        <text>ATP + H2O = ADP + phosphate + H(+)</text>
        <dbReference type="Rhea" id="RHEA:13065"/>
        <dbReference type="ChEBI" id="CHEBI:15377"/>
        <dbReference type="ChEBI" id="CHEBI:15378"/>
        <dbReference type="ChEBI" id="CHEBI:30616"/>
        <dbReference type="ChEBI" id="CHEBI:43474"/>
        <dbReference type="ChEBI" id="CHEBI:456216"/>
        <dbReference type="EC" id="5.6.2.3"/>
    </reaction>
</comment>
<comment type="similarity">
    <text evidence="1">Belongs to the helicase family.</text>
</comment>
<reference evidence="3 4" key="1">
    <citation type="submission" date="2019-01" db="EMBL/GenBank/DDBJ databases">
        <title>Sequencing of cultivated peanut Arachis hypogaea provides insights into genome evolution and oil improvement.</title>
        <authorList>
            <person name="Chen X."/>
        </authorList>
    </citation>
    <scope>NUCLEOTIDE SEQUENCE [LARGE SCALE GENOMIC DNA]</scope>
    <source>
        <strain evidence="4">cv. Fuhuasheng</strain>
        <tissue evidence="3">Leaves</tissue>
    </source>
</reference>
<dbReference type="STRING" id="3818.A0A444ZP34"/>
<proteinExistence type="inferred from homology"/>
<dbReference type="PANTHER" id="PTHR10492:SF57">
    <property type="entry name" value="ATP-DEPENDENT DNA HELICASE"/>
    <property type="match status" value="1"/>
</dbReference>
<dbReference type="EMBL" id="SDMP01000014">
    <property type="protein sequence ID" value="RYR15961.1"/>
    <property type="molecule type" value="Genomic_DNA"/>
</dbReference>
<keyword evidence="1" id="KW-0067">ATP-binding</keyword>
<dbReference type="GO" id="GO:0006281">
    <property type="term" value="P:DNA repair"/>
    <property type="evidence" value="ECO:0007669"/>
    <property type="project" value="UniProtKB-KW"/>
</dbReference>
<feature type="domain" description="DNA helicase Pif1-like DEAD-box helicase" evidence="2">
    <location>
        <begin position="1"/>
        <end position="65"/>
    </location>
</feature>
<keyword evidence="1" id="KW-0547">Nucleotide-binding</keyword>